<dbReference type="AlphaFoldDB" id="A0A4T9T832"/>
<dbReference type="SUPFAM" id="SSF46785">
    <property type="entry name" value="Winged helix' DNA-binding domain"/>
    <property type="match status" value="1"/>
</dbReference>
<keyword evidence="3" id="KW-0804">Transcription</keyword>
<feature type="compositionally biased region" description="Basic and acidic residues" evidence="4">
    <location>
        <begin position="137"/>
        <end position="150"/>
    </location>
</feature>
<evidence type="ECO:0000256" key="1">
    <source>
        <dbReference type="ARBA" id="ARBA00023015"/>
    </source>
</evidence>
<dbReference type="OrthoDB" id="3192286at2"/>
<dbReference type="PROSITE" id="PS50949">
    <property type="entry name" value="HTH_GNTR"/>
    <property type="match status" value="1"/>
</dbReference>
<dbReference type="GO" id="GO:0003677">
    <property type="term" value="F:DNA binding"/>
    <property type="evidence" value="ECO:0007669"/>
    <property type="project" value="UniProtKB-KW"/>
</dbReference>
<sequence>MLMSVDDTLPVPLYRQIRDQVVSGIAQGQLEPGMSLPSVRALAADLGINLHTVNKAYAVLRDEGYIYMKGRAGAVVASPLDADRADIAQVEQSKMEDALFKMALAHRARGGTRGEFLEAAAAQAARAYGVMPEEASAAEKRKEAAAEKRRAPARAAAKAPTGAEGALT</sequence>
<keyword evidence="2" id="KW-0238">DNA-binding</keyword>
<evidence type="ECO:0000259" key="5">
    <source>
        <dbReference type="PROSITE" id="PS50949"/>
    </source>
</evidence>
<dbReference type="SMART" id="SM00345">
    <property type="entry name" value="HTH_GNTR"/>
    <property type="match status" value="1"/>
</dbReference>
<dbReference type="CDD" id="cd07377">
    <property type="entry name" value="WHTH_GntR"/>
    <property type="match status" value="1"/>
</dbReference>
<dbReference type="InterPro" id="IPR036388">
    <property type="entry name" value="WH-like_DNA-bd_sf"/>
</dbReference>
<dbReference type="PANTHER" id="PTHR38445">
    <property type="entry name" value="HTH-TYPE TRANSCRIPTIONAL REPRESSOR YTRA"/>
    <property type="match status" value="1"/>
</dbReference>
<evidence type="ECO:0000256" key="2">
    <source>
        <dbReference type="ARBA" id="ARBA00023125"/>
    </source>
</evidence>
<reference evidence="6 7" key="1">
    <citation type="submission" date="2019-04" db="EMBL/GenBank/DDBJ databases">
        <title>Microbes associate with the intestines of laboratory mice.</title>
        <authorList>
            <person name="Navarre W."/>
            <person name="Wong E."/>
            <person name="Huang K.C."/>
            <person name="Tropini C."/>
            <person name="Ng K."/>
            <person name="Yu B."/>
        </authorList>
    </citation>
    <scope>NUCLEOTIDE SEQUENCE [LARGE SCALE GENOMIC DNA]</scope>
    <source>
        <strain evidence="6 7">NM48_B13</strain>
    </source>
</reference>
<dbReference type="EMBL" id="SSTM01000002">
    <property type="protein sequence ID" value="TJW11198.1"/>
    <property type="molecule type" value="Genomic_DNA"/>
</dbReference>
<protein>
    <submittedName>
        <fullName evidence="6">GntR family transcriptional regulator</fullName>
    </submittedName>
</protein>
<evidence type="ECO:0000256" key="4">
    <source>
        <dbReference type="SAM" id="MobiDB-lite"/>
    </source>
</evidence>
<evidence type="ECO:0000256" key="3">
    <source>
        <dbReference type="ARBA" id="ARBA00023163"/>
    </source>
</evidence>
<dbReference type="InterPro" id="IPR000524">
    <property type="entry name" value="Tscrpt_reg_HTH_GntR"/>
</dbReference>
<evidence type="ECO:0000313" key="7">
    <source>
        <dbReference type="Proteomes" id="UP000309454"/>
    </source>
</evidence>
<keyword evidence="7" id="KW-1185">Reference proteome</keyword>
<dbReference type="InterPro" id="IPR036390">
    <property type="entry name" value="WH_DNA-bd_sf"/>
</dbReference>
<dbReference type="Gene3D" id="1.10.10.10">
    <property type="entry name" value="Winged helix-like DNA-binding domain superfamily/Winged helix DNA-binding domain"/>
    <property type="match status" value="1"/>
</dbReference>
<dbReference type="GO" id="GO:0003700">
    <property type="term" value="F:DNA-binding transcription factor activity"/>
    <property type="evidence" value="ECO:0007669"/>
    <property type="project" value="InterPro"/>
</dbReference>
<dbReference type="PANTHER" id="PTHR38445:SF12">
    <property type="entry name" value="GNTR-FAMILY TRANSCRIPTIONAL REGULATOR"/>
    <property type="match status" value="1"/>
</dbReference>
<keyword evidence="1" id="KW-0805">Transcription regulation</keyword>
<proteinExistence type="predicted"/>
<gene>
    <name evidence="6" type="ORF">E5982_02970</name>
</gene>
<feature type="domain" description="HTH gntR-type" evidence="5">
    <location>
        <begin position="11"/>
        <end position="79"/>
    </location>
</feature>
<comment type="caution">
    <text evidence="6">The sequence shown here is derived from an EMBL/GenBank/DDBJ whole genome shotgun (WGS) entry which is preliminary data.</text>
</comment>
<organism evidence="6 7">
    <name type="scientific">Parvibacter caecicola</name>
    <dbReference type="NCBI Taxonomy" id="747645"/>
    <lineage>
        <taxon>Bacteria</taxon>
        <taxon>Bacillati</taxon>
        <taxon>Actinomycetota</taxon>
        <taxon>Coriobacteriia</taxon>
        <taxon>Coriobacteriales</taxon>
        <taxon>Coriobacteriaceae</taxon>
        <taxon>Parvibacter</taxon>
    </lineage>
</organism>
<accession>A0A4T9T832</accession>
<feature type="region of interest" description="Disordered" evidence="4">
    <location>
        <begin position="132"/>
        <end position="168"/>
    </location>
</feature>
<name>A0A4T9T832_9ACTN</name>
<dbReference type="Pfam" id="PF00392">
    <property type="entry name" value="GntR"/>
    <property type="match status" value="1"/>
</dbReference>
<evidence type="ECO:0000313" key="6">
    <source>
        <dbReference type="EMBL" id="TJW11198.1"/>
    </source>
</evidence>
<feature type="compositionally biased region" description="Low complexity" evidence="4">
    <location>
        <begin position="153"/>
        <end position="168"/>
    </location>
</feature>
<dbReference type="Proteomes" id="UP000309454">
    <property type="component" value="Unassembled WGS sequence"/>
</dbReference>